<sequence length="415" mass="44694">MAISCYSFASMEKAKAYIKSSLNTSGGPNLSPPATNGNGNNTPGAGKSPVSPAPAVASAMPAVPAARDAADERVCFVCGGNGFSDYFTIRVKPDPQSSEPYFPFLGAHAAPAGYRADGDEEGTVKCCCVCYTFLRSQWEQYDRENKPHTQRFYWMKRLDGKPFIGADMSFQGEYAAQVLGLGADGTNARDGGDALPSAPTAPPTPRPLHEQTPRAISPKKEHGKFNNVGRSSQTRFGAAGVEEEGVLDLRARDPSVISVGSQHSGTSEPAGYLDAVRSTVSVYSGNSNSSSDRDILDLSMPDKNCMTEVCYVCGDEYRRGALVNLHTTSPKDKCSKQAYFPIFGEQHPRPPRSRPKDAAGTVRACAACHTHLVHQWNSYQVGPVAESGAWPFSGRSLSERTRRGLSYRFGKCHET</sequence>
<dbReference type="AlphaFoldDB" id="A0A9P0SUH1"/>
<organism evidence="2 3">
    <name type="scientific">Pieris brassicae</name>
    <name type="common">White butterfly</name>
    <name type="synonym">Large white butterfly</name>
    <dbReference type="NCBI Taxonomy" id="7116"/>
    <lineage>
        <taxon>Eukaryota</taxon>
        <taxon>Metazoa</taxon>
        <taxon>Ecdysozoa</taxon>
        <taxon>Arthropoda</taxon>
        <taxon>Hexapoda</taxon>
        <taxon>Insecta</taxon>
        <taxon>Pterygota</taxon>
        <taxon>Neoptera</taxon>
        <taxon>Endopterygota</taxon>
        <taxon>Lepidoptera</taxon>
        <taxon>Glossata</taxon>
        <taxon>Ditrysia</taxon>
        <taxon>Papilionoidea</taxon>
        <taxon>Pieridae</taxon>
        <taxon>Pierinae</taxon>
        <taxon>Pieris</taxon>
    </lineage>
</organism>
<dbReference type="EMBL" id="CALOZG010000002">
    <property type="protein sequence ID" value="CAH3942041.1"/>
    <property type="molecule type" value="Genomic_DNA"/>
</dbReference>
<dbReference type="PANTHER" id="PTHR40240:SF1">
    <property type="entry name" value="PLEXUS, ISOFORM A"/>
    <property type="match status" value="1"/>
</dbReference>
<gene>
    <name evidence="2" type="ORF">PIBRA_LOCUS1330</name>
</gene>
<reference evidence="2" key="1">
    <citation type="submission" date="2022-05" db="EMBL/GenBank/DDBJ databases">
        <authorList>
            <person name="Okamura Y."/>
        </authorList>
    </citation>
    <scope>NUCLEOTIDE SEQUENCE</scope>
</reference>
<feature type="compositionally biased region" description="Basic and acidic residues" evidence="1">
    <location>
        <begin position="207"/>
        <end position="224"/>
    </location>
</feature>
<protein>
    <submittedName>
        <fullName evidence="2">Uncharacterized protein</fullName>
    </submittedName>
</protein>
<evidence type="ECO:0000313" key="2">
    <source>
        <dbReference type="EMBL" id="CAH3942041.1"/>
    </source>
</evidence>
<feature type="region of interest" description="Disordered" evidence="1">
    <location>
        <begin position="27"/>
        <end position="53"/>
    </location>
</feature>
<accession>A0A9P0SUH1</accession>
<feature type="compositionally biased region" description="Low complexity" evidence="1">
    <location>
        <begin position="32"/>
        <end position="53"/>
    </location>
</feature>
<evidence type="ECO:0000313" key="3">
    <source>
        <dbReference type="Proteomes" id="UP001152562"/>
    </source>
</evidence>
<dbReference type="Proteomes" id="UP001152562">
    <property type="component" value="Unassembled WGS sequence"/>
</dbReference>
<evidence type="ECO:0000256" key="1">
    <source>
        <dbReference type="SAM" id="MobiDB-lite"/>
    </source>
</evidence>
<comment type="caution">
    <text evidence="2">The sequence shown here is derived from an EMBL/GenBank/DDBJ whole genome shotgun (WGS) entry which is preliminary data.</text>
</comment>
<feature type="region of interest" description="Disordered" evidence="1">
    <location>
        <begin position="185"/>
        <end position="239"/>
    </location>
</feature>
<keyword evidence="3" id="KW-1185">Reference proteome</keyword>
<proteinExistence type="predicted"/>
<name>A0A9P0SUH1_PIEBR</name>
<dbReference type="PANTHER" id="PTHR40240">
    <property type="entry name" value="PLEXUS, ISOFORM A"/>
    <property type="match status" value="1"/>
</dbReference>